<protein>
    <submittedName>
        <fullName evidence="1">Uncharacterized protein</fullName>
    </submittedName>
</protein>
<name>A0A7S1V157_9STRA</name>
<dbReference type="EMBL" id="HBGK01025773">
    <property type="protein sequence ID" value="CAD9284450.1"/>
    <property type="molecule type" value="Transcribed_RNA"/>
</dbReference>
<evidence type="ECO:0000313" key="1">
    <source>
        <dbReference type="EMBL" id="CAD9284450.1"/>
    </source>
</evidence>
<proteinExistence type="predicted"/>
<dbReference type="AlphaFoldDB" id="A0A7S1V157"/>
<gene>
    <name evidence="1" type="ORF">GOCE00092_LOCUS13362</name>
</gene>
<sequence length="138" mass="14734">MSSVALRRKKQWLQQSISYEEPDTASAIAKCAVGSVDHSSTSSSINQKACSTSPRNLPSVGRYALVGYCASTEPPHRTSSNNTSLFASKQSCGGIAIPELSMTQSPTSKKPSLSLRQGDIAMKLLAGEVQNYPLLISR</sequence>
<accession>A0A7S1V157</accession>
<reference evidence="1" key="1">
    <citation type="submission" date="2021-01" db="EMBL/GenBank/DDBJ databases">
        <authorList>
            <person name="Corre E."/>
            <person name="Pelletier E."/>
            <person name="Niang G."/>
            <person name="Scheremetjew M."/>
            <person name="Finn R."/>
            <person name="Kale V."/>
            <person name="Holt S."/>
            <person name="Cochrane G."/>
            <person name="Meng A."/>
            <person name="Brown T."/>
            <person name="Cohen L."/>
        </authorList>
    </citation>
    <scope>NUCLEOTIDE SEQUENCE</scope>
    <source>
        <strain evidence="1">CCMP 410</strain>
    </source>
</reference>
<organism evidence="1">
    <name type="scientific">Grammatophora oceanica</name>
    <dbReference type="NCBI Taxonomy" id="210454"/>
    <lineage>
        <taxon>Eukaryota</taxon>
        <taxon>Sar</taxon>
        <taxon>Stramenopiles</taxon>
        <taxon>Ochrophyta</taxon>
        <taxon>Bacillariophyta</taxon>
        <taxon>Fragilariophyceae</taxon>
        <taxon>Fragilariophycidae</taxon>
        <taxon>Rhabdonematales</taxon>
        <taxon>Grammatophoraceae</taxon>
        <taxon>Grammatophora</taxon>
    </lineage>
</organism>